<evidence type="ECO:0000256" key="1">
    <source>
        <dbReference type="SAM" id="Phobius"/>
    </source>
</evidence>
<evidence type="ECO:0000313" key="2">
    <source>
        <dbReference type="EMBL" id="SVB31215.1"/>
    </source>
</evidence>
<reference evidence="2" key="1">
    <citation type="submission" date="2018-05" db="EMBL/GenBank/DDBJ databases">
        <authorList>
            <person name="Lanie J.A."/>
            <person name="Ng W.-L."/>
            <person name="Kazmierczak K.M."/>
            <person name="Andrzejewski T.M."/>
            <person name="Davidsen T.M."/>
            <person name="Wayne K.J."/>
            <person name="Tettelin H."/>
            <person name="Glass J.I."/>
            <person name="Rusch D."/>
            <person name="Podicherti R."/>
            <person name="Tsui H.-C.T."/>
            <person name="Winkler M.E."/>
        </authorList>
    </citation>
    <scope>NUCLEOTIDE SEQUENCE</scope>
</reference>
<gene>
    <name evidence="2" type="ORF">METZ01_LOCUS184069</name>
</gene>
<proteinExistence type="predicted"/>
<keyword evidence="1" id="KW-1133">Transmembrane helix</keyword>
<sequence>MSNDSDQLLKTLLLVFGLVFIFGVYPLMQFWPSGWRWDPAQPEYQQMILGVYATLGVFLVLASRDPSQHRSLILFTAWSSLVHGGIMLVQAIRDTAEHGHLLGDVPVLIIVGIVLILLAPNTQATQTE</sequence>
<keyword evidence="1" id="KW-0812">Transmembrane</keyword>
<feature type="transmembrane region" description="Helical" evidence="1">
    <location>
        <begin position="12"/>
        <end position="32"/>
    </location>
</feature>
<organism evidence="2">
    <name type="scientific">marine metagenome</name>
    <dbReference type="NCBI Taxonomy" id="408172"/>
    <lineage>
        <taxon>unclassified sequences</taxon>
        <taxon>metagenomes</taxon>
        <taxon>ecological metagenomes</taxon>
    </lineage>
</organism>
<feature type="transmembrane region" description="Helical" evidence="1">
    <location>
        <begin position="98"/>
        <end position="119"/>
    </location>
</feature>
<name>A0A382CYS0_9ZZZZ</name>
<dbReference type="InterPro" id="IPR046572">
    <property type="entry name" value="DUF6632"/>
</dbReference>
<dbReference type="AlphaFoldDB" id="A0A382CYS0"/>
<protein>
    <recommendedName>
        <fullName evidence="3">DUF4345 domain-containing protein</fullName>
    </recommendedName>
</protein>
<accession>A0A382CYS0</accession>
<feature type="transmembrane region" description="Helical" evidence="1">
    <location>
        <begin position="44"/>
        <end position="61"/>
    </location>
</feature>
<feature type="transmembrane region" description="Helical" evidence="1">
    <location>
        <begin position="73"/>
        <end position="92"/>
    </location>
</feature>
<evidence type="ECO:0008006" key="3">
    <source>
        <dbReference type="Google" id="ProtNLM"/>
    </source>
</evidence>
<keyword evidence="1" id="KW-0472">Membrane</keyword>
<dbReference type="Pfam" id="PF20337">
    <property type="entry name" value="DUF6632"/>
    <property type="match status" value="1"/>
</dbReference>
<dbReference type="EMBL" id="UINC01036759">
    <property type="protein sequence ID" value="SVB31215.1"/>
    <property type="molecule type" value="Genomic_DNA"/>
</dbReference>